<dbReference type="WBParaSite" id="BXY_1741600.1">
    <property type="protein sequence ID" value="BXY_1741600.1"/>
    <property type="gene ID" value="BXY_1741600"/>
</dbReference>
<dbReference type="PIRSF" id="PIRSF009375">
    <property type="entry name" value="Retromer_Vps35"/>
    <property type="match status" value="1"/>
</dbReference>
<dbReference type="Gene3D" id="1.25.40.660">
    <property type="entry name" value="Vacuolar protein sorting-associated protein 35, helical subcomplex Vps35-C"/>
    <property type="match status" value="1"/>
</dbReference>
<reference evidence="8" key="1">
    <citation type="submission" date="2016-11" db="UniProtKB">
        <authorList>
            <consortium name="WormBaseParasite"/>
        </authorList>
    </citation>
    <scope>IDENTIFICATION</scope>
</reference>
<evidence type="ECO:0000313" key="7">
    <source>
        <dbReference type="Proteomes" id="UP000095284"/>
    </source>
</evidence>
<dbReference type="PANTHER" id="PTHR11099:SF0">
    <property type="entry name" value="VACUOLAR PROTEIN SORTING-ASSOCIATED PROTEIN 35"/>
    <property type="match status" value="1"/>
</dbReference>
<keyword evidence="5" id="KW-0472">Membrane</keyword>
<accession>A0A1I7SWI5</accession>
<comment type="subcellular location">
    <subcellularLocation>
        <location evidence="1">Membrane</location>
        <topology evidence="1">Peripheral membrane protein</topology>
    </subcellularLocation>
</comment>
<sequence>MIHKILSRLFGISAFPIMETEQELALEDMLRLVKSHAFEMKRSLDKRDIRDGLRHVNNMLNELRTPNLSPKFYYRLYIDVTNELQHFLAYLLDEYMVEGENKITELYELVQFAVHIVPRLYLMITVGVAYIKSKETPCKDILKDMVEMCRGVQHPLKGLFLRNYLLSCTKELLPVGPPGVNDEEGNINDSLEIVMTNFSEMNKLWVRMQHQGPSREKEKRERERRELRILVGTNLVRLSQLELLDLEMYKTLLLPGILEQSVSCREPISQEYLMECVIQVFPDEFHLATLSEFLGACLSLHPMVQIKNVLCAVIERLVEFSLQNDNPDLPREYKLFEVFSEHCEKIISEREEMLPEDIVAIQRALVNLAIKCYPSKTEYANTVFLSTASVFERLKENDVPPNKNVGKELIKLLKMPVECYPNCLTFLELDAFKSVLNILSIRGRTNVCSAIIKTIIEREIFITEEDQLEKLFDILDTLLIPQEGESKDLENNEEFEEQMELVAALLHSVRNENPEIHLKFLSKIRKVFGKGGPQRLVFTLPPLIFTTFSLIPTYTEAVKNGEGSNQKVIKIFQFCQNTINALKTETESFEVCLNLLLQGALVADRTEFEDSETVAYEFVSSAFTIFEEDLTESRVQAHCLFQMIGTVQALHNVKDENHDTLRNQCAMYASKLLKKADQAKALCSASHLFWFSKPKDSEEIIKNGQRLSECLKKALKVTSQCMEDQVQLGLYVLVLTNYVYFYELGCETIDGVLISKMIDKIRDSLQQIDPSPNAEQLTETFNNIIQKASTLRRSDSDDLAKLLGSL</sequence>
<dbReference type="GO" id="GO:0030906">
    <property type="term" value="C:retromer, cargo-selective complex"/>
    <property type="evidence" value="ECO:0007669"/>
    <property type="project" value="InterPro"/>
</dbReference>
<keyword evidence="4 6" id="KW-0653">Protein transport</keyword>
<dbReference type="GO" id="GO:0042147">
    <property type="term" value="P:retrograde transport, endosome to Golgi"/>
    <property type="evidence" value="ECO:0007669"/>
    <property type="project" value="InterPro"/>
</dbReference>
<organism evidence="7 8">
    <name type="scientific">Bursaphelenchus xylophilus</name>
    <name type="common">Pinewood nematode worm</name>
    <name type="synonym">Aphelenchoides xylophilus</name>
    <dbReference type="NCBI Taxonomy" id="6326"/>
    <lineage>
        <taxon>Eukaryota</taxon>
        <taxon>Metazoa</taxon>
        <taxon>Ecdysozoa</taxon>
        <taxon>Nematoda</taxon>
        <taxon>Chromadorea</taxon>
        <taxon>Rhabditida</taxon>
        <taxon>Tylenchina</taxon>
        <taxon>Tylenchomorpha</taxon>
        <taxon>Aphelenchoidea</taxon>
        <taxon>Aphelenchoididae</taxon>
        <taxon>Bursaphelenchus</taxon>
    </lineage>
</organism>
<evidence type="ECO:0000313" key="8">
    <source>
        <dbReference type="WBParaSite" id="BXY_1741600.1"/>
    </source>
</evidence>
<dbReference type="GO" id="GO:0005829">
    <property type="term" value="C:cytosol"/>
    <property type="evidence" value="ECO:0007669"/>
    <property type="project" value="GOC"/>
</dbReference>
<dbReference type="PANTHER" id="PTHR11099">
    <property type="entry name" value="VACUOLAR SORTING PROTEIN 35"/>
    <property type="match status" value="1"/>
</dbReference>
<dbReference type="InterPro" id="IPR005378">
    <property type="entry name" value="Vps35"/>
</dbReference>
<dbReference type="GO" id="GO:0006886">
    <property type="term" value="P:intracellular protein transport"/>
    <property type="evidence" value="ECO:0007669"/>
    <property type="project" value="TreeGrafter"/>
</dbReference>
<comment type="function">
    <text evidence="6">Plays a role in vesicular protein sorting.</text>
</comment>
<dbReference type="GO" id="GO:0005770">
    <property type="term" value="C:late endosome"/>
    <property type="evidence" value="ECO:0007669"/>
    <property type="project" value="TreeGrafter"/>
</dbReference>
<evidence type="ECO:0000256" key="2">
    <source>
        <dbReference type="ARBA" id="ARBA00006536"/>
    </source>
</evidence>
<dbReference type="eggNOG" id="KOG1107">
    <property type="taxonomic scope" value="Eukaryota"/>
</dbReference>
<evidence type="ECO:0000256" key="5">
    <source>
        <dbReference type="ARBA" id="ARBA00023136"/>
    </source>
</evidence>
<evidence type="ECO:0000256" key="6">
    <source>
        <dbReference type="PIRNR" id="PIRNR009375"/>
    </source>
</evidence>
<dbReference type="AlphaFoldDB" id="A0A1I7SWI5"/>
<protein>
    <recommendedName>
        <fullName evidence="6">Vacuolar protein sorting-associated protein 35</fullName>
    </recommendedName>
</protein>
<dbReference type="InterPro" id="IPR042491">
    <property type="entry name" value="Vps35_C"/>
</dbReference>
<proteinExistence type="inferred from homology"/>
<evidence type="ECO:0000256" key="3">
    <source>
        <dbReference type="ARBA" id="ARBA00022448"/>
    </source>
</evidence>
<evidence type="ECO:0000256" key="4">
    <source>
        <dbReference type="ARBA" id="ARBA00022927"/>
    </source>
</evidence>
<dbReference type="Pfam" id="PF03635">
    <property type="entry name" value="Vps35"/>
    <property type="match status" value="1"/>
</dbReference>
<evidence type="ECO:0000256" key="1">
    <source>
        <dbReference type="ARBA" id="ARBA00004170"/>
    </source>
</evidence>
<dbReference type="Proteomes" id="UP000095284">
    <property type="component" value="Unplaced"/>
</dbReference>
<comment type="similarity">
    <text evidence="2 6">Belongs to the VPS35 family.</text>
</comment>
<keyword evidence="3 6" id="KW-0813">Transport</keyword>
<name>A0A1I7SWI5_BURXY</name>